<proteinExistence type="predicted"/>
<dbReference type="PRINTS" id="PR00047">
    <property type="entry name" value="STROIDFINGER"/>
</dbReference>
<dbReference type="GO" id="GO:0003700">
    <property type="term" value="F:DNA-binding transcription factor activity"/>
    <property type="evidence" value="ECO:0000318"/>
    <property type="project" value="GO_Central"/>
</dbReference>
<evidence type="ECO:0000259" key="10">
    <source>
        <dbReference type="PROSITE" id="PS51843"/>
    </source>
</evidence>
<dbReference type="PANTHER" id="PTHR46011">
    <property type="entry name" value="NUCLEAR HORMONE RECEPTOR FAMILY MEMBER NHR-86-RELATED"/>
    <property type="match status" value="1"/>
</dbReference>
<dbReference type="InterPro" id="IPR001628">
    <property type="entry name" value="Znf_hrmn_rcpt"/>
</dbReference>
<dbReference type="GO" id="GO:0008270">
    <property type="term" value="F:zinc ion binding"/>
    <property type="evidence" value="ECO:0007669"/>
    <property type="project" value="UniProtKB-KW"/>
</dbReference>
<dbReference type="SUPFAM" id="SSF48508">
    <property type="entry name" value="Nuclear receptor ligand-binding domain"/>
    <property type="match status" value="1"/>
</dbReference>
<dbReference type="SMART" id="SM00430">
    <property type="entry name" value="HOLI"/>
    <property type="match status" value="1"/>
</dbReference>
<dbReference type="InterPro" id="IPR013088">
    <property type="entry name" value="Znf_NHR/GATA"/>
</dbReference>
<dbReference type="AlphaFoldDB" id="A0A8R1ZAE2"/>
<evidence type="ECO:0000256" key="7">
    <source>
        <dbReference type="ARBA" id="ARBA00023170"/>
    </source>
</evidence>
<dbReference type="Pfam" id="PF00104">
    <property type="entry name" value="Hormone_recep"/>
    <property type="match status" value="1"/>
</dbReference>
<dbReference type="SMART" id="SM00399">
    <property type="entry name" value="ZnF_C4"/>
    <property type="match status" value="1"/>
</dbReference>
<keyword evidence="3" id="KW-0862">Zinc</keyword>
<gene>
    <name evidence="11" type="primary">WBGene00305212</name>
</gene>
<sequence length="367" mass="42031">MAEQSGNCLICGAPSSAMHFGINCCRPCSVFYKRTYAQSHKRPLRCKEGDGKCTSNKPKSICRKCRFERFTSILANSERKSTSDSEVMKQKYYSPEPSTSFEGSPQSDSPCSDTPILERLKKAYGALCEMRKNGEMCSYSSQIREELQQGTIKYAPATYTNVIPHAGILFAGLLDLFSTCFEDFKRLSNEKQQQLLFLSFQLMHRSEDIYRAVQYFPDDETFMPSYTTIFSIDNIDVFLSDCPASVNKEEASAEIIKNTQRTLVVNKAHFKRIQLTIEEFLAFLGLALWRDHKSINDEDMIEMAMNNRSQLMAELHKYYAGKEISAYSARLGELLCLLVSMEELEVQHKEDQKVYALMNMFNEYLTL</sequence>
<protein>
    <recommendedName>
        <fullName evidence="13">Nuclear receptor</fullName>
    </recommendedName>
</protein>
<dbReference type="EnsemblMetazoa" id="PPA47316.1">
    <property type="protein sequence ID" value="PPA47316.1"/>
    <property type="gene ID" value="WBGene00305212"/>
</dbReference>
<evidence type="ECO:0000256" key="6">
    <source>
        <dbReference type="ARBA" id="ARBA00023163"/>
    </source>
</evidence>
<evidence type="ECO:0000256" key="2">
    <source>
        <dbReference type="ARBA" id="ARBA00022771"/>
    </source>
</evidence>
<evidence type="ECO:0000256" key="4">
    <source>
        <dbReference type="ARBA" id="ARBA00023015"/>
    </source>
</evidence>
<dbReference type="Proteomes" id="UP000005239">
    <property type="component" value="Unassembled WGS sequence"/>
</dbReference>
<dbReference type="PANTHER" id="PTHR46011:SF6">
    <property type="entry name" value="HIGH ZINC ACTIVATED NUCLEAR RECEPTOR PROTEIN"/>
    <property type="match status" value="1"/>
</dbReference>
<reference evidence="11" key="2">
    <citation type="submission" date="2022-06" db="UniProtKB">
        <authorList>
            <consortium name="EnsemblMetazoa"/>
        </authorList>
    </citation>
    <scope>IDENTIFICATION</scope>
    <source>
        <strain evidence="11">PS312</strain>
    </source>
</reference>
<evidence type="ECO:0000259" key="9">
    <source>
        <dbReference type="PROSITE" id="PS51030"/>
    </source>
</evidence>
<evidence type="ECO:0000313" key="12">
    <source>
        <dbReference type="Proteomes" id="UP000005239"/>
    </source>
</evidence>
<accession>A0A8R1ZAE2</accession>
<dbReference type="GO" id="GO:0043565">
    <property type="term" value="F:sequence-specific DNA binding"/>
    <property type="evidence" value="ECO:0007669"/>
    <property type="project" value="InterPro"/>
</dbReference>
<dbReference type="InterPro" id="IPR035500">
    <property type="entry name" value="NHR-like_dom_sf"/>
</dbReference>
<keyword evidence="7" id="KW-0675">Receptor</keyword>
<feature type="domain" description="Nuclear receptor" evidence="9">
    <location>
        <begin position="5"/>
        <end position="84"/>
    </location>
</feature>
<keyword evidence="6" id="KW-0804">Transcription</keyword>
<evidence type="ECO:0000256" key="5">
    <source>
        <dbReference type="ARBA" id="ARBA00023125"/>
    </source>
</evidence>
<keyword evidence="4" id="KW-0805">Transcription regulation</keyword>
<dbReference type="InterPro" id="IPR000536">
    <property type="entry name" value="Nucl_hrmn_rcpt_lig-bd"/>
</dbReference>
<keyword evidence="2" id="KW-0863">Zinc-finger</keyword>
<evidence type="ECO:0000256" key="1">
    <source>
        <dbReference type="ARBA" id="ARBA00022723"/>
    </source>
</evidence>
<dbReference type="GO" id="GO:0005634">
    <property type="term" value="C:nucleus"/>
    <property type="evidence" value="ECO:0000318"/>
    <property type="project" value="GO_Central"/>
</dbReference>
<keyword evidence="12" id="KW-1185">Reference proteome</keyword>
<reference evidence="12" key="1">
    <citation type="journal article" date="2008" name="Nat. Genet.">
        <title>The Pristionchus pacificus genome provides a unique perspective on nematode lifestyle and parasitism.</title>
        <authorList>
            <person name="Dieterich C."/>
            <person name="Clifton S.W."/>
            <person name="Schuster L.N."/>
            <person name="Chinwalla A."/>
            <person name="Delehaunty K."/>
            <person name="Dinkelacker I."/>
            <person name="Fulton L."/>
            <person name="Fulton R."/>
            <person name="Godfrey J."/>
            <person name="Minx P."/>
            <person name="Mitreva M."/>
            <person name="Roeseler W."/>
            <person name="Tian H."/>
            <person name="Witte H."/>
            <person name="Yang S.P."/>
            <person name="Wilson R.K."/>
            <person name="Sommer R.J."/>
        </authorList>
    </citation>
    <scope>NUCLEOTIDE SEQUENCE [LARGE SCALE GENOMIC DNA]</scope>
    <source>
        <strain evidence="12">PS312</strain>
    </source>
</reference>
<dbReference type="PROSITE" id="PS51843">
    <property type="entry name" value="NR_LBD"/>
    <property type="match status" value="1"/>
</dbReference>
<dbReference type="SUPFAM" id="SSF57716">
    <property type="entry name" value="Glucocorticoid receptor-like (DNA-binding domain)"/>
    <property type="match status" value="1"/>
</dbReference>
<evidence type="ECO:0000313" key="11">
    <source>
        <dbReference type="EnsemblMetazoa" id="PPA47316.1"/>
    </source>
</evidence>
<feature type="domain" description="NR LBD" evidence="10">
    <location>
        <begin position="112"/>
        <end position="367"/>
    </location>
</feature>
<dbReference type="Gene3D" id="1.10.565.10">
    <property type="entry name" value="Retinoid X Receptor"/>
    <property type="match status" value="1"/>
</dbReference>
<keyword evidence="8" id="KW-0539">Nucleus</keyword>
<keyword evidence="5" id="KW-0238">DNA-binding</keyword>
<evidence type="ECO:0000256" key="3">
    <source>
        <dbReference type="ARBA" id="ARBA00022833"/>
    </source>
</evidence>
<evidence type="ECO:0000256" key="8">
    <source>
        <dbReference type="ARBA" id="ARBA00023242"/>
    </source>
</evidence>
<dbReference type="Pfam" id="PF00105">
    <property type="entry name" value="zf-C4"/>
    <property type="match status" value="1"/>
</dbReference>
<name>A0A8R1ZAE2_PRIPA</name>
<organism evidence="11 12">
    <name type="scientific">Pristionchus pacificus</name>
    <name type="common">Parasitic nematode worm</name>
    <dbReference type="NCBI Taxonomy" id="54126"/>
    <lineage>
        <taxon>Eukaryota</taxon>
        <taxon>Metazoa</taxon>
        <taxon>Ecdysozoa</taxon>
        <taxon>Nematoda</taxon>
        <taxon>Chromadorea</taxon>
        <taxon>Rhabditida</taxon>
        <taxon>Rhabditina</taxon>
        <taxon>Diplogasteromorpha</taxon>
        <taxon>Diplogasteroidea</taxon>
        <taxon>Neodiplogasteridae</taxon>
        <taxon>Pristionchus</taxon>
    </lineage>
</organism>
<dbReference type="Gene3D" id="3.30.50.10">
    <property type="entry name" value="Erythroid Transcription Factor GATA-1, subunit A"/>
    <property type="match status" value="1"/>
</dbReference>
<evidence type="ECO:0008006" key="13">
    <source>
        <dbReference type="Google" id="ProtNLM"/>
    </source>
</evidence>
<dbReference type="PROSITE" id="PS51030">
    <property type="entry name" value="NUCLEAR_REC_DBD_2"/>
    <property type="match status" value="1"/>
</dbReference>
<keyword evidence="1" id="KW-0479">Metal-binding</keyword>